<organism evidence="3">
    <name type="scientific">Salmonella enterica subsp. enterica serovar Corvallis</name>
    <dbReference type="NCBI Taxonomy" id="593905"/>
    <lineage>
        <taxon>Bacteria</taxon>
        <taxon>Pseudomonadati</taxon>
        <taxon>Pseudomonadota</taxon>
        <taxon>Gammaproteobacteria</taxon>
        <taxon>Enterobacterales</taxon>
        <taxon>Enterobacteriaceae</taxon>
        <taxon>Salmonella</taxon>
    </lineage>
</organism>
<comment type="caution">
    <text evidence="3">The sequence shown here is derived from an EMBL/GenBank/DDBJ whole genome shotgun (WGS) entry which is preliminary data.</text>
</comment>
<gene>
    <name evidence="3" type="ORF">E1C04_24380</name>
</gene>
<dbReference type="Gene3D" id="1.10.10.10">
    <property type="entry name" value="Winged helix-like DNA-binding domain superfamily/Winged helix DNA-binding domain"/>
    <property type="match status" value="1"/>
</dbReference>
<dbReference type="InterPro" id="IPR036388">
    <property type="entry name" value="WH-like_DNA-bd_sf"/>
</dbReference>
<dbReference type="GO" id="GO:0006260">
    <property type="term" value="P:DNA replication"/>
    <property type="evidence" value="ECO:0007669"/>
    <property type="project" value="InterPro"/>
</dbReference>
<evidence type="ECO:0000256" key="1">
    <source>
        <dbReference type="SAM" id="MobiDB-lite"/>
    </source>
</evidence>
<dbReference type="InterPro" id="IPR006497">
    <property type="entry name" value="Phage_lambda_VrpO_N"/>
</dbReference>
<dbReference type="Pfam" id="PF04492">
    <property type="entry name" value="Phage_rep_O"/>
    <property type="match status" value="1"/>
</dbReference>
<name>A0A5Y0V0M7_SALET</name>
<protein>
    <submittedName>
        <fullName evidence="3">Replication protein</fullName>
    </submittedName>
</protein>
<evidence type="ECO:0000313" key="3">
    <source>
        <dbReference type="EMBL" id="ECB7363158.1"/>
    </source>
</evidence>
<sequence length="282" mass="32306">MGVVKLADYRPLEPVVERNVADLDDGYARLSNMLLEAYSGADLTKRHFKVLLAILRKTYGWNKPMDRITDSQLSEITKLPVKRCNEAKLELVRMNIIKQQGGMFGPNKNISEWRTPQNEGKSPKTRDKTSLKLRECYPSKQGNTKDTIQKKEIQDKNIMSESVRTKCEKSSGRHEETDKAFEEIFWCAGMRKAGKKNAASAFRTQFREWRKTTRGTASEFATMLAEDIACRNGKQFGFDRLLPSSYLNGQRWNDEKPETIQPQSKPSSAITVSKTGYVFFDR</sequence>
<evidence type="ECO:0000259" key="2">
    <source>
        <dbReference type="Pfam" id="PF04492"/>
    </source>
</evidence>
<dbReference type="NCBIfam" id="TIGR01610">
    <property type="entry name" value="phage_O_Nterm"/>
    <property type="match status" value="1"/>
</dbReference>
<feature type="region of interest" description="Disordered" evidence="1">
    <location>
        <begin position="107"/>
        <end position="129"/>
    </location>
</feature>
<feature type="compositionally biased region" description="Polar residues" evidence="1">
    <location>
        <begin position="108"/>
        <end position="120"/>
    </location>
</feature>
<accession>A0A5Y0V0M7</accession>
<dbReference type="EMBL" id="AAHYMQ010000044">
    <property type="protein sequence ID" value="ECB7363158.1"/>
    <property type="molecule type" value="Genomic_DNA"/>
</dbReference>
<feature type="domain" description="Bacteriophage lambda Replication protein O N-terminal" evidence="2">
    <location>
        <begin position="20"/>
        <end position="113"/>
    </location>
</feature>
<dbReference type="AlphaFoldDB" id="A0A5Y0V0M7"/>
<reference evidence="3" key="1">
    <citation type="submission" date="2019-03" db="EMBL/GenBank/DDBJ databases">
        <authorList>
            <person name="Ashton P.M."/>
            <person name="Dallman T."/>
            <person name="Nair S."/>
            <person name="De Pinna E."/>
            <person name="Peters T."/>
            <person name="Grant K."/>
        </authorList>
    </citation>
    <scope>NUCLEOTIDE SEQUENCE</scope>
    <source>
        <strain evidence="3">257022</strain>
    </source>
</reference>
<proteinExistence type="predicted"/>